<dbReference type="NCBIfam" id="TIGR01469">
    <property type="entry name" value="cobA_cysG_Cterm"/>
    <property type="match status" value="1"/>
</dbReference>
<dbReference type="Gene3D" id="3.30.950.10">
    <property type="entry name" value="Methyltransferase, Cobalt-precorrin-4 Transmethylase, Domain 2"/>
    <property type="match status" value="1"/>
</dbReference>
<dbReference type="PANTHER" id="PTHR45790:SF6">
    <property type="entry name" value="UROPORPHYRINOGEN-III C-METHYLTRANSFERASE"/>
    <property type="match status" value="1"/>
</dbReference>
<dbReference type="InterPro" id="IPR000878">
    <property type="entry name" value="4pyrrol_Mease"/>
</dbReference>
<evidence type="ECO:0000256" key="2">
    <source>
        <dbReference type="ARBA" id="ARBA00022679"/>
    </source>
</evidence>
<feature type="non-terminal residue" evidence="5">
    <location>
        <position position="230"/>
    </location>
</feature>
<feature type="non-terminal residue" evidence="5">
    <location>
        <position position="1"/>
    </location>
</feature>
<dbReference type="InterPro" id="IPR006366">
    <property type="entry name" value="CobA/CysG_C"/>
</dbReference>
<evidence type="ECO:0000313" key="5">
    <source>
        <dbReference type="EMBL" id="KXN74181.1"/>
    </source>
</evidence>
<evidence type="ECO:0000313" key="6">
    <source>
        <dbReference type="Proteomes" id="UP000070444"/>
    </source>
</evidence>
<dbReference type="GO" id="GO:0004851">
    <property type="term" value="F:uroporphyrin-III C-methyltransferase activity"/>
    <property type="evidence" value="ECO:0007669"/>
    <property type="project" value="TreeGrafter"/>
</dbReference>
<dbReference type="SUPFAM" id="SSF53790">
    <property type="entry name" value="Tetrapyrrole methylase"/>
    <property type="match status" value="1"/>
</dbReference>
<organism evidence="5 6">
    <name type="scientific">Conidiobolus coronatus (strain ATCC 28846 / CBS 209.66 / NRRL 28638)</name>
    <name type="common">Delacroixia coronata</name>
    <dbReference type="NCBI Taxonomy" id="796925"/>
    <lineage>
        <taxon>Eukaryota</taxon>
        <taxon>Fungi</taxon>
        <taxon>Fungi incertae sedis</taxon>
        <taxon>Zoopagomycota</taxon>
        <taxon>Entomophthoromycotina</taxon>
        <taxon>Entomophthoromycetes</taxon>
        <taxon>Entomophthorales</taxon>
        <taxon>Ancylistaceae</taxon>
        <taxon>Conidiobolus</taxon>
    </lineage>
</organism>
<dbReference type="GO" id="GO:0032259">
    <property type="term" value="P:methylation"/>
    <property type="evidence" value="ECO:0007669"/>
    <property type="project" value="UniProtKB-KW"/>
</dbReference>
<dbReference type="PANTHER" id="PTHR45790">
    <property type="entry name" value="SIROHEME SYNTHASE-RELATED"/>
    <property type="match status" value="1"/>
</dbReference>
<dbReference type="CDD" id="cd11642">
    <property type="entry name" value="SUMT"/>
    <property type="match status" value="1"/>
</dbReference>
<dbReference type="InterPro" id="IPR014776">
    <property type="entry name" value="4pyrrole_Mease_sub2"/>
</dbReference>
<keyword evidence="2" id="KW-0808">Transferase</keyword>
<proteinExistence type="predicted"/>
<evidence type="ECO:0000256" key="1">
    <source>
        <dbReference type="ARBA" id="ARBA00022603"/>
    </source>
</evidence>
<dbReference type="AlphaFoldDB" id="A0A137PGW5"/>
<evidence type="ECO:0000256" key="3">
    <source>
        <dbReference type="ARBA" id="ARBA00022691"/>
    </source>
</evidence>
<dbReference type="Gene3D" id="3.40.1010.10">
    <property type="entry name" value="Cobalt-precorrin-4 Transmethylase, Domain 1"/>
    <property type="match status" value="1"/>
</dbReference>
<dbReference type="Pfam" id="PF00590">
    <property type="entry name" value="TP_methylase"/>
    <property type="match status" value="1"/>
</dbReference>
<evidence type="ECO:0000259" key="4">
    <source>
        <dbReference type="Pfam" id="PF00590"/>
    </source>
</evidence>
<dbReference type="FunFam" id="3.40.1010.10:FF:000006">
    <property type="entry name" value="Siroheme synthase, putative"/>
    <property type="match status" value="1"/>
</dbReference>
<dbReference type="Proteomes" id="UP000070444">
    <property type="component" value="Unassembled WGS sequence"/>
</dbReference>
<dbReference type="OrthoDB" id="508204at2759"/>
<dbReference type="InterPro" id="IPR035996">
    <property type="entry name" value="4pyrrol_Methylase_sf"/>
</dbReference>
<dbReference type="EMBL" id="KQ964427">
    <property type="protein sequence ID" value="KXN74181.1"/>
    <property type="molecule type" value="Genomic_DNA"/>
</dbReference>
<dbReference type="InterPro" id="IPR014777">
    <property type="entry name" value="4pyrrole_Mease_sub1"/>
</dbReference>
<dbReference type="InterPro" id="IPR050161">
    <property type="entry name" value="Siro_Cobalamin_biosynth"/>
</dbReference>
<dbReference type="NCBIfam" id="NF004790">
    <property type="entry name" value="PRK06136.1"/>
    <property type="match status" value="1"/>
</dbReference>
<sequence>KVFLIGAGPGDPKLLTIAARSLLESAKVVIADRLIPEPILNLVKGKLKIANKFQGNAHFAQEEIYEWCLQALDDGHDVVRLKGGDPFIFGRGGEEVLRFRKHGYQSTVIPGISSSFSGPLLSNIPLTHRGTANQILITTGRNSDGSLPSIPSYDKNRTLVMLMSVHRLASICQHLSDAGYPNTSPLAIIEKASMPDQKTTSLILQSAKQFDTSQIQQPALIVVGNVINAL</sequence>
<keyword evidence="1 5" id="KW-0489">Methyltransferase</keyword>
<name>A0A137PGW5_CONC2</name>
<protein>
    <submittedName>
        <fullName evidence="5">Tetrapyrrole methylase</fullName>
    </submittedName>
</protein>
<dbReference type="STRING" id="796925.A0A137PGW5"/>
<accession>A0A137PGW5</accession>
<keyword evidence="3" id="KW-0949">S-adenosyl-L-methionine</keyword>
<gene>
    <name evidence="5" type="ORF">CONCODRAFT_25552</name>
</gene>
<keyword evidence="6" id="KW-1185">Reference proteome</keyword>
<dbReference type="OMA" id="VIYMGIL"/>
<reference evidence="5 6" key="1">
    <citation type="journal article" date="2015" name="Genome Biol. Evol.">
        <title>Phylogenomic analyses indicate that early fungi evolved digesting cell walls of algal ancestors of land plants.</title>
        <authorList>
            <person name="Chang Y."/>
            <person name="Wang S."/>
            <person name="Sekimoto S."/>
            <person name="Aerts A.L."/>
            <person name="Choi C."/>
            <person name="Clum A."/>
            <person name="LaButti K.M."/>
            <person name="Lindquist E.A."/>
            <person name="Yee Ngan C."/>
            <person name="Ohm R.A."/>
            <person name="Salamov A.A."/>
            <person name="Grigoriev I.V."/>
            <person name="Spatafora J.W."/>
            <person name="Berbee M.L."/>
        </authorList>
    </citation>
    <scope>NUCLEOTIDE SEQUENCE [LARGE SCALE GENOMIC DNA]</scope>
    <source>
        <strain evidence="5 6">NRRL 28638</strain>
    </source>
</reference>
<feature type="domain" description="Tetrapyrrole methylase" evidence="4">
    <location>
        <begin position="1"/>
        <end position="200"/>
    </location>
</feature>
<dbReference type="GO" id="GO:0019354">
    <property type="term" value="P:siroheme biosynthetic process"/>
    <property type="evidence" value="ECO:0007669"/>
    <property type="project" value="InterPro"/>
</dbReference>